<name>A0A0C9X6P7_9AGAR</name>
<dbReference type="HOGENOM" id="CLU_3092976_0_0_1"/>
<feature type="non-terminal residue" evidence="1">
    <location>
        <position position="52"/>
    </location>
</feature>
<proteinExistence type="predicted"/>
<reference evidence="1 2" key="1">
    <citation type="submission" date="2014-04" db="EMBL/GenBank/DDBJ databases">
        <authorList>
            <consortium name="DOE Joint Genome Institute"/>
            <person name="Kuo A."/>
            <person name="Kohler A."/>
            <person name="Nagy L.G."/>
            <person name="Floudas D."/>
            <person name="Copeland A."/>
            <person name="Barry K.W."/>
            <person name="Cichocki N."/>
            <person name="Veneault-Fourrey C."/>
            <person name="LaButti K."/>
            <person name="Lindquist E.A."/>
            <person name="Lipzen A."/>
            <person name="Lundell T."/>
            <person name="Morin E."/>
            <person name="Murat C."/>
            <person name="Sun H."/>
            <person name="Tunlid A."/>
            <person name="Henrissat B."/>
            <person name="Grigoriev I.V."/>
            <person name="Hibbett D.S."/>
            <person name="Martin F."/>
            <person name="Nordberg H.P."/>
            <person name="Cantor M.N."/>
            <person name="Hua S.X."/>
        </authorList>
    </citation>
    <scope>NUCLEOTIDE SEQUENCE [LARGE SCALE GENOMIC DNA]</scope>
    <source>
        <strain evidence="1 2">LaAM-08-1</strain>
    </source>
</reference>
<dbReference type="AlphaFoldDB" id="A0A0C9X6P7"/>
<accession>A0A0C9X6P7</accession>
<dbReference type="Proteomes" id="UP000054477">
    <property type="component" value="Unassembled WGS sequence"/>
</dbReference>
<dbReference type="EMBL" id="KN838939">
    <property type="protein sequence ID" value="KIJ92082.1"/>
    <property type="molecule type" value="Genomic_DNA"/>
</dbReference>
<evidence type="ECO:0000313" key="2">
    <source>
        <dbReference type="Proteomes" id="UP000054477"/>
    </source>
</evidence>
<sequence length="52" mass="5825">MADSKERYTAYLASVPVEEESESEGRRETRCTPKRVVHESVANESVGLIGRD</sequence>
<reference evidence="2" key="2">
    <citation type="submission" date="2015-01" db="EMBL/GenBank/DDBJ databases">
        <title>Evolutionary Origins and Diversification of the Mycorrhizal Mutualists.</title>
        <authorList>
            <consortium name="DOE Joint Genome Institute"/>
            <consortium name="Mycorrhizal Genomics Consortium"/>
            <person name="Kohler A."/>
            <person name="Kuo A."/>
            <person name="Nagy L.G."/>
            <person name="Floudas D."/>
            <person name="Copeland A."/>
            <person name="Barry K.W."/>
            <person name="Cichocki N."/>
            <person name="Veneault-Fourrey C."/>
            <person name="LaButti K."/>
            <person name="Lindquist E.A."/>
            <person name="Lipzen A."/>
            <person name="Lundell T."/>
            <person name="Morin E."/>
            <person name="Murat C."/>
            <person name="Riley R."/>
            <person name="Ohm R."/>
            <person name="Sun H."/>
            <person name="Tunlid A."/>
            <person name="Henrissat B."/>
            <person name="Grigoriev I.V."/>
            <person name="Hibbett D.S."/>
            <person name="Martin F."/>
        </authorList>
    </citation>
    <scope>NUCLEOTIDE SEQUENCE [LARGE SCALE GENOMIC DNA]</scope>
    <source>
        <strain evidence="2">LaAM-08-1</strain>
    </source>
</reference>
<protein>
    <submittedName>
        <fullName evidence="1">Uncharacterized protein</fullName>
    </submittedName>
</protein>
<organism evidence="1 2">
    <name type="scientific">Laccaria amethystina LaAM-08-1</name>
    <dbReference type="NCBI Taxonomy" id="1095629"/>
    <lineage>
        <taxon>Eukaryota</taxon>
        <taxon>Fungi</taxon>
        <taxon>Dikarya</taxon>
        <taxon>Basidiomycota</taxon>
        <taxon>Agaricomycotina</taxon>
        <taxon>Agaricomycetes</taxon>
        <taxon>Agaricomycetidae</taxon>
        <taxon>Agaricales</taxon>
        <taxon>Agaricineae</taxon>
        <taxon>Hydnangiaceae</taxon>
        <taxon>Laccaria</taxon>
    </lineage>
</organism>
<keyword evidence="2" id="KW-1185">Reference proteome</keyword>
<evidence type="ECO:0000313" key="1">
    <source>
        <dbReference type="EMBL" id="KIJ92082.1"/>
    </source>
</evidence>
<gene>
    <name evidence="1" type="ORF">K443DRAFT_685478</name>
</gene>